<reference evidence="5 6" key="1">
    <citation type="submission" date="2024-05" db="EMBL/GenBank/DDBJ databases">
        <title>A draft genome resource for the thread blight pathogen Marasmius tenuissimus strain MS-2.</title>
        <authorList>
            <person name="Yulfo-Soto G.E."/>
            <person name="Baruah I.K."/>
            <person name="Amoako-Attah I."/>
            <person name="Bukari Y."/>
            <person name="Meinhardt L.W."/>
            <person name="Bailey B.A."/>
            <person name="Cohen S.P."/>
        </authorList>
    </citation>
    <scope>NUCLEOTIDE SEQUENCE [LARGE SCALE GENOMIC DNA]</scope>
    <source>
        <strain evidence="5 6">MS-2</strain>
    </source>
</reference>
<feature type="transmembrane region" description="Helical" evidence="3">
    <location>
        <begin position="189"/>
        <end position="222"/>
    </location>
</feature>
<gene>
    <name evidence="5" type="ORF">AAF712_010697</name>
</gene>
<protein>
    <recommendedName>
        <fullName evidence="4">Nephrocystin 3-like N-terminal domain-containing protein</fullName>
    </recommendedName>
</protein>
<feature type="domain" description="Nephrocystin 3-like N-terminal" evidence="4">
    <location>
        <begin position="70"/>
        <end position="178"/>
    </location>
</feature>
<evidence type="ECO:0000256" key="1">
    <source>
        <dbReference type="ARBA" id="ARBA00022737"/>
    </source>
</evidence>
<keyword evidence="3" id="KW-1133">Transmembrane helix</keyword>
<feature type="compositionally biased region" description="Low complexity" evidence="2">
    <location>
        <begin position="1"/>
        <end position="18"/>
    </location>
</feature>
<dbReference type="SUPFAM" id="SSF52540">
    <property type="entry name" value="P-loop containing nucleoside triphosphate hydrolases"/>
    <property type="match status" value="1"/>
</dbReference>
<dbReference type="Pfam" id="PF24883">
    <property type="entry name" value="NPHP3_N"/>
    <property type="match status" value="1"/>
</dbReference>
<dbReference type="Proteomes" id="UP001437256">
    <property type="component" value="Unassembled WGS sequence"/>
</dbReference>
<evidence type="ECO:0000313" key="6">
    <source>
        <dbReference type="Proteomes" id="UP001437256"/>
    </source>
</evidence>
<keyword evidence="1" id="KW-0677">Repeat</keyword>
<keyword evidence="3" id="KW-0472">Membrane</keyword>
<comment type="caution">
    <text evidence="5">The sequence shown here is derived from an EMBL/GenBank/DDBJ whole genome shotgun (WGS) entry which is preliminary data.</text>
</comment>
<dbReference type="InterPro" id="IPR056884">
    <property type="entry name" value="NPHP3-like_N"/>
</dbReference>
<keyword evidence="3" id="KW-0812">Transmembrane</keyword>
<feature type="region of interest" description="Disordered" evidence="2">
    <location>
        <begin position="1"/>
        <end position="20"/>
    </location>
</feature>
<evidence type="ECO:0000256" key="3">
    <source>
        <dbReference type="SAM" id="Phobius"/>
    </source>
</evidence>
<dbReference type="PANTHER" id="PTHR10039">
    <property type="entry name" value="AMELOGENIN"/>
    <property type="match status" value="1"/>
</dbReference>
<accession>A0ABR2ZNV5</accession>
<dbReference type="EMBL" id="JBBXMP010000105">
    <property type="protein sequence ID" value="KAL0062418.1"/>
    <property type="molecule type" value="Genomic_DNA"/>
</dbReference>
<dbReference type="InterPro" id="IPR027417">
    <property type="entry name" value="P-loop_NTPase"/>
</dbReference>
<name>A0ABR2ZNV5_9AGAR</name>
<organism evidence="5 6">
    <name type="scientific">Marasmius tenuissimus</name>
    <dbReference type="NCBI Taxonomy" id="585030"/>
    <lineage>
        <taxon>Eukaryota</taxon>
        <taxon>Fungi</taxon>
        <taxon>Dikarya</taxon>
        <taxon>Basidiomycota</taxon>
        <taxon>Agaricomycotina</taxon>
        <taxon>Agaricomycetes</taxon>
        <taxon>Agaricomycetidae</taxon>
        <taxon>Agaricales</taxon>
        <taxon>Marasmiineae</taxon>
        <taxon>Marasmiaceae</taxon>
        <taxon>Marasmius</taxon>
    </lineage>
</organism>
<evidence type="ECO:0000259" key="4">
    <source>
        <dbReference type="Pfam" id="PF24883"/>
    </source>
</evidence>
<keyword evidence="6" id="KW-1185">Reference proteome</keyword>
<evidence type="ECO:0000256" key="2">
    <source>
        <dbReference type="SAM" id="MobiDB-lite"/>
    </source>
</evidence>
<evidence type="ECO:0000313" key="5">
    <source>
        <dbReference type="EMBL" id="KAL0062418.1"/>
    </source>
</evidence>
<dbReference type="PANTHER" id="PTHR10039:SF17">
    <property type="entry name" value="FUNGAL STAND N-TERMINAL GOODBYE DOMAIN-CONTAINING PROTEIN-RELATED"/>
    <property type="match status" value="1"/>
</dbReference>
<proteinExistence type="predicted"/>
<sequence length="549" mass="62616">MNDGPGAQNNNNGPGTQNVFVNSFNKGASHPHRNLWDAIAGVGASHNAEQQYERGECLPGTRKEVLWRIFEEWIRAGAQGCPISWLTGTAGVGKTAIAMTLAKACEREGLLASSFFFFRSDPKRNNANALVLTIAHGLVSTIPFMRHFIEQRISRDPKILEATLEDQFRELLVDPTVAQARSRERQWPWYWGFLLNTLCLLFSSVMLLDVMWAFFIMLPLLAPPPVPKTPNIVIIDGLDECGDESIQLRIIKTIRSATQGNPHFPLRFLICSRPEFWIRQAFDAHPPDQLFKIELDNSFRPSKDIEQYYRHHFSEISTDSQYSQVRFPSPWPSEEDLGALVELSSSQFVHAATIVKYVKDKYEHPIQQLRIIIEKLPPRRPGTSPYQQLDALYNFILSANSDREGVLRILAALLVLADLPRDPYTDLLEPSPAIIELVLGLPAGQVPLTLRAMHSILDIRGSTDELRVYHTSFRDYLVDKARSGHFHIDTQTQKYTVARQWLQNLCISKVRTYRYEVICLLLSLLEMLNLFYMNVQPQPTPRRENQAIL</sequence>